<dbReference type="Gene3D" id="3.30.420.10">
    <property type="entry name" value="Ribonuclease H-like superfamily/Ribonuclease H"/>
    <property type="match status" value="1"/>
</dbReference>
<dbReference type="GO" id="GO:0015074">
    <property type="term" value="P:DNA integration"/>
    <property type="evidence" value="ECO:0007669"/>
    <property type="project" value="InterPro"/>
</dbReference>
<dbReference type="InterPro" id="IPR036397">
    <property type="entry name" value="RNaseH_sf"/>
</dbReference>
<dbReference type="Proteomes" id="UP000574390">
    <property type="component" value="Unassembled WGS sequence"/>
</dbReference>
<dbReference type="Gene3D" id="1.10.340.70">
    <property type="match status" value="1"/>
</dbReference>
<dbReference type="Pfam" id="PF05380">
    <property type="entry name" value="Peptidase_A17"/>
    <property type="match status" value="1"/>
</dbReference>
<feature type="domain" description="Integrase catalytic" evidence="6">
    <location>
        <begin position="929"/>
        <end position="1101"/>
    </location>
</feature>
<dbReference type="GO" id="GO:0016779">
    <property type="term" value="F:nucleotidyltransferase activity"/>
    <property type="evidence" value="ECO:0007669"/>
    <property type="project" value="UniProtKB-KW"/>
</dbReference>
<dbReference type="InterPro" id="IPR043128">
    <property type="entry name" value="Rev_trsase/Diguanyl_cyclase"/>
</dbReference>
<dbReference type="InterPro" id="IPR000477">
    <property type="entry name" value="RT_dom"/>
</dbReference>
<dbReference type="GO" id="GO:0003676">
    <property type="term" value="F:nucleic acid binding"/>
    <property type="evidence" value="ECO:0007669"/>
    <property type="project" value="InterPro"/>
</dbReference>
<protein>
    <recommendedName>
        <fullName evidence="6">Integrase catalytic domain-containing protein</fullName>
    </recommendedName>
</protein>
<dbReference type="PROSITE" id="PS50994">
    <property type="entry name" value="INTEGRASE"/>
    <property type="match status" value="1"/>
</dbReference>
<dbReference type="EMBL" id="JABANM010035088">
    <property type="protein sequence ID" value="KAF4698585.1"/>
    <property type="molecule type" value="Genomic_DNA"/>
</dbReference>
<name>A0A7J6PR73_PEROL</name>
<feature type="compositionally biased region" description="Basic and acidic residues" evidence="5">
    <location>
        <begin position="11"/>
        <end position="20"/>
    </location>
</feature>
<dbReference type="OMA" id="ASNCADI"/>
<organism evidence="7 10">
    <name type="scientific">Perkinsus olseni</name>
    <name type="common">Perkinsus atlanticus</name>
    <dbReference type="NCBI Taxonomy" id="32597"/>
    <lineage>
        <taxon>Eukaryota</taxon>
        <taxon>Sar</taxon>
        <taxon>Alveolata</taxon>
        <taxon>Perkinsozoa</taxon>
        <taxon>Perkinsea</taxon>
        <taxon>Perkinsida</taxon>
        <taxon>Perkinsidae</taxon>
        <taxon>Perkinsus</taxon>
    </lineage>
</organism>
<evidence type="ECO:0000313" key="10">
    <source>
        <dbReference type="Proteomes" id="UP000574390"/>
    </source>
</evidence>
<reference evidence="9 10" key="1">
    <citation type="submission" date="2020-04" db="EMBL/GenBank/DDBJ databases">
        <title>Perkinsus olseni comparative genomics.</title>
        <authorList>
            <person name="Bogema D.R."/>
        </authorList>
    </citation>
    <scope>NUCLEOTIDE SEQUENCE [LARGE SCALE GENOMIC DNA]</scope>
    <source>
        <strain evidence="7">ATCC PRA-205</strain>
        <strain evidence="8 9">ATCC PRA-207</strain>
    </source>
</reference>
<dbReference type="Pfam" id="PF00078">
    <property type="entry name" value="RVT_1"/>
    <property type="match status" value="1"/>
</dbReference>
<dbReference type="InterPro" id="IPR021109">
    <property type="entry name" value="Peptidase_aspartic_dom_sf"/>
</dbReference>
<dbReference type="Proteomes" id="UP000553632">
    <property type="component" value="Unassembled WGS sequence"/>
</dbReference>
<dbReference type="GO" id="GO:0004519">
    <property type="term" value="F:endonuclease activity"/>
    <property type="evidence" value="ECO:0007669"/>
    <property type="project" value="UniProtKB-KW"/>
</dbReference>
<dbReference type="SUPFAM" id="SSF53098">
    <property type="entry name" value="Ribonuclease H-like"/>
    <property type="match status" value="1"/>
</dbReference>
<keyword evidence="9" id="KW-1185">Reference proteome</keyword>
<dbReference type="Gene3D" id="3.10.10.10">
    <property type="entry name" value="HIV Type 1 Reverse Transcriptase, subunit A, domain 1"/>
    <property type="match status" value="1"/>
</dbReference>
<keyword evidence="2" id="KW-0548">Nucleotidyltransferase</keyword>
<evidence type="ECO:0000313" key="9">
    <source>
        <dbReference type="Proteomes" id="UP000553632"/>
    </source>
</evidence>
<dbReference type="InterPro" id="IPR008042">
    <property type="entry name" value="Retrotrans_Pao"/>
</dbReference>
<evidence type="ECO:0000256" key="1">
    <source>
        <dbReference type="ARBA" id="ARBA00022679"/>
    </source>
</evidence>
<dbReference type="SUPFAM" id="SSF56672">
    <property type="entry name" value="DNA/RNA polymerases"/>
    <property type="match status" value="1"/>
</dbReference>
<keyword evidence="3" id="KW-0540">Nuclease</keyword>
<keyword evidence="1" id="KW-0808">Transferase</keyword>
<sequence length="1302" mass="144727">MTPKSGVSESEGDHTVDPKSKKGNHCHSTGIDRLTDSLDVIALLDTGSTVNLVSREFASKLSAPIENCDNQPSIGLADGLQKVKPLGGSTISIETTHSRVSIWCWVVPTLAFDLVVGTPGLFQLGVRLHFNKDTVEPAVFFDTDALNSSEHPDGGDCTYEYTGKDALLSCGMTLEPEVVPDDIGGTLHTGKWTDPLALEVCTGTDGTSWYELKDFPWTDSTRPAPNLKEAIGRNRSMFNGLSPDEKIALQKEFQTLVDSGRVVKVKKADCSHFIPLRPVIKEVGPTTDGWSAKKVRLTVDGRRINQWVRKGSTDGDSGILANLLIWRCGCHAISLDLSSAFHGIKLGTTCLPYASIYIFDEFWQWTVLAFGWGFSPACLFQSIKPIMDDTRSDTKSFLCWYVDDLKLVSDSREDLVKDEQTLVNNLNAKDFHTQDKKRVSTIDSEGYFGHLGYGWFIPQGDSPDIIMITLPAALETALSDIGQGVPLTRRKLLAIYSSWYDPMGLYLSVSIKARLNMRLANQSGISWDDPLRGEDEERLLEWVANLKSANLRIPRAVAFEELYCYTDASGAAWAAILCCPPRESAETRAQEEAPLVVFRGIGGIFGSTNSMESWTIPKKELYALFRGCEAMVKVANILEEAGLIRSTSQLRWFLYTDSAISVFRLKGGDKKLSKIEAKWITYIRATCRSFGWCVSHVNGSRNVADSPSRGVIFPENAGDHACLSLSIKEARLVASGLSLASYNPTQGSHGDDEAEDGAEQQLCAVAGTTDSGDVLPSFNVSDVFDTNKLLDHQQRSTLLRELGRWYTNGKRWDETFTLPRRFVEVEGPLYEVAEDGLLYRISCVDTKGDVMKKVALAREDPSFINSVIDKVHDLVGHLGTDKVGPAVKFNFYCPRLSTLVNQRLRTCHQCQVINASRRTTKVWGRVSFKGTRPAQVVAIDFMIMPEGKFVGSSVVFRGILSITCGVTHYTWLRPVTHCTVNQVIIVLQQLFGDISYPACVVTDGFTPGTPWLQKGQLHRLKKWLYSMNVAVAVMPPHGGPYCGWFERGHAHVRKFIKVQVMNGEDKSSWPNYIGLSQLSMNISPYSAESPLAPIDLIFGAGARRPWEHRIVGLDDECFTGIRHLFAPQEYAYLNKLYNAEQERWRGNFSRYIQFWIKNREEQQAALQRRYGKSASNCADIAVGDLVLVYCPAKDKLTPSFCGPYKVTEVVSPQLRRIEVTACGGRHSTRDISPLQLVSNMVKYYEREEDPGVQHWLQCSNAKCQAWHMTDEITANRFKSCDSKVTCSFFGARCAEGGGSVTV</sequence>
<dbReference type="PANTHER" id="PTHR37984:SF5">
    <property type="entry name" value="PROTEIN NYNRIN-LIKE"/>
    <property type="match status" value="1"/>
</dbReference>
<dbReference type="Gene3D" id="3.30.70.270">
    <property type="match status" value="1"/>
</dbReference>
<dbReference type="EMBL" id="JABANO010014295">
    <property type="protein sequence ID" value="KAF4738814.1"/>
    <property type="molecule type" value="Genomic_DNA"/>
</dbReference>
<dbReference type="InterPro" id="IPR001584">
    <property type="entry name" value="Integrase_cat-core"/>
</dbReference>
<dbReference type="PANTHER" id="PTHR37984">
    <property type="entry name" value="PROTEIN CBG26694"/>
    <property type="match status" value="1"/>
</dbReference>
<dbReference type="InterPro" id="IPR012337">
    <property type="entry name" value="RNaseH-like_sf"/>
</dbReference>
<dbReference type="Gene3D" id="2.40.70.10">
    <property type="entry name" value="Acid Proteases"/>
    <property type="match status" value="1"/>
</dbReference>
<keyword evidence="4" id="KW-0378">Hydrolase</keyword>
<dbReference type="InterPro" id="IPR041588">
    <property type="entry name" value="Integrase_H2C2"/>
</dbReference>
<evidence type="ECO:0000256" key="5">
    <source>
        <dbReference type="SAM" id="MobiDB-lite"/>
    </source>
</evidence>
<evidence type="ECO:0000313" key="8">
    <source>
        <dbReference type="EMBL" id="KAF4738814.1"/>
    </source>
</evidence>
<dbReference type="Pfam" id="PF17921">
    <property type="entry name" value="Integrase_H2C2"/>
    <property type="match status" value="1"/>
</dbReference>
<feature type="region of interest" description="Disordered" evidence="5">
    <location>
        <begin position="1"/>
        <end position="28"/>
    </location>
</feature>
<keyword evidence="4" id="KW-0255">Endonuclease</keyword>
<dbReference type="InterPro" id="IPR050951">
    <property type="entry name" value="Retrovirus_Pol_polyprotein"/>
</dbReference>
<dbReference type="CDD" id="cd00303">
    <property type="entry name" value="retropepsin_like"/>
    <property type="match status" value="1"/>
</dbReference>
<comment type="caution">
    <text evidence="7">The sequence shown here is derived from an EMBL/GenBank/DDBJ whole genome shotgun (WGS) entry which is preliminary data.</text>
</comment>
<dbReference type="InterPro" id="IPR043502">
    <property type="entry name" value="DNA/RNA_pol_sf"/>
</dbReference>
<accession>A0A7J6PR73</accession>
<evidence type="ECO:0000256" key="4">
    <source>
        <dbReference type="ARBA" id="ARBA00022759"/>
    </source>
</evidence>
<evidence type="ECO:0000259" key="6">
    <source>
        <dbReference type="PROSITE" id="PS50994"/>
    </source>
</evidence>
<proteinExistence type="predicted"/>
<evidence type="ECO:0000256" key="2">
    <source>
        <dbReference type="ARBA" id="ARBA00022695"/>
    </source>
</evidence>
<evidence type="ECO:0000256" key="3">
    <source>
        <dbReference type="ARBA" id="ARBA00022722"/>
    </source>
</evidence>
<gene>
    <name evidence="7" type="ORF">FOZ62_011869</name>
    <name evidence="8" type="ORF">FOZ63_026561</name>
</gene>
<evidence type="ECO:0000313" key="7">
    <source>
        <dbReference type="EMBL" id="KAF4698585.1"/>
    </source>
</evidence>